<evidence type="ECO:0000313" key="1">
    <source>
        <dbReference type="EMBL" id="MCI40687.1"/>
    </source>
</evidence>
<name>A0A392RWZ7_9FABA</name>
<dbReference type="Proteomes" id="UP000265520">
    <property type="component" value="Unassembled WGS sequence"/>
</dbReference>
<accession>A0A392RWZ7</accession>
<proteinExistence type="predicted"/>
<reference evidence="1 2" key="1">
    <citation type="journal article" date="2018" name="Front. Plant Sci.">
        <title>Red Clover (Trifolium pratense) and Zigzag Clover (T. medium) - A Picture of Genomic Similarities and Differences.</title>
        <authorList>
            <person name="Dluhosova J."/>
            <person name="Istvanek J."/>
            <person name="Nedelnik J."/>
            <person name="Repkova J."/>
        </authorList>
    </citation>
    <scope>NUCLEOTIDE SEQUENCE [LARGE SCALE GENOMIC DNA]</scope>
    <source>
        <strain evidence="2">cv. 10/8</strain>
        <tissue evidence="1">Leaf</tissue>
    </source>
</reference>
<organism evidence="1 2">
    <name type="scientific">Trifolium medium</name>
    <dbReference type="NCBI Taxonomy" id="97028"/>
    <lineage>
        <taxon>Eukaryota</taxon>
        <taxon>Viridiplantae</taxon>
        <taxon>Streptophyta</taxon>
        <taxon>Embryophyta</taxon>
        <taxon>Tracheophyta</taxon>
        <taxon>Spermatophyta</taxon>
        <taxon>Magnoliopsida</taxon>
        <taxon>eudicotyledons</taxon>
        <taxon>Gunneridae</taxon>
        <taxon>Pentapetalae</taxon>
        <taxon>rosids</taxon>
        <taxon>fabids</taxon>
        <taxon>Fabales</taxon>
        <taxon>Fabaceae</taxon>
        <taxon>Papilionoideae</taxon>
        <taxon>50 kb inversion clade</taxon>
        <taxon>NPAAA clade</taxon>
        <taxon>Hologalegina</taxon>
        <taxon>IRL clade</taxon>
        <taxon>Trifolieae</taxon>
        <taxon>Trifolium</taxon>
    </lineage>
</organism>
<comment type="caution">
    <text evidence="1">The sequence shown here is derived from an EMBL/GenBank/DDBJ whole genome shotgun (WGS) entry which is preliminary data.</text>
</comment>
<sequence>MPEPPAIIPNALTWP</sequence>
<protein>
    <submittedName>
        <fullName evidence="1">Uncharacterized protein</fullName>
    </submittedName>
</protein>
<keyword evidence="2" id="KW-1185">Reference proteome</keyword>
<evidence type="ECO:0000313" key="2">
    <source>
        <dbReference type="Proteomes" id="UP000265520"/>
    </source>
</evidence>
<feature type="non-terminal residue" evidence="1">
    <location>
        <position position="15"/>
    </location>
</feature>
<dbReference type="EMBL" id="LXQA010282808">
    <property type="protein sequence ID" value="MCI40687.1"/>
    <property type="molecule type" value="Genomic_DNA"/>
</dbReference>